<dbReference type="HAMAP" id="MF_00244">
    <property type="entry name" value="NaMN_adenylyltr"/>
    <property type="match status" value="1"/>
</dbReference>
<keyword evidence="4 11" id="KW-0662">Pyridine nucleotide biosynthesis</keyword>
<dbReference type="KEGG" id="otd:J1M35_07300"/>
<dbReference type="GO" id="GO:0009435">
    <property type="term" value="P:NAD+ biosynthetic process"/>
    <property type="evidence" value="ECO:0007669"/>
    <property type="project" value="UniProtKB-UniRule"/>
</dbReference>
<keyword evidence="7 11" id="KW-0547">Nucleotide-binding</keyword>
<feature type="domain" description="Cytidyltransferase-like" evidence="12">
    <location>
        <begin position="9"/>
        <end position="179"/>
    </location>
</feature>
<comment type="function">
    <text evidence="1 11">Catalyzes the reversible adenylation of nicotinate mononucleotide (NaMN) to nicotinic acid adenine dinucleotide (NaAD).</text>
</comment>
<dbReference type="PANTHER" id="PTHR39321:SF3">
    <property type="entry name" value="PHOSPHOPANTETHEINE ADENYLYLTRANSFERASE"/>
    <property type="match status" value="1"/>
</dbReference>
<dbReference type="SUPFAM" id="SSF52374">
    <property type="entry name" value="Nucleotidylyl transferase"/>
    <property type="match status" value="1"/>
</dbReference>
<gene>
    <name evidence="11 13" type="primary">nadD</name>
    <name evidence="13" type="ORF">J1M35_07300</name>
</gene>
<evidence type="ECO:0000256" key="1">
    <source>
        <dbReference type="ARBA" id="ARBA00002324"/>
    </source>
</evidence>
<dbReference type="InterPro" id="IPR014729">
    <property type="entry name" value="Rossmann-like_a/b/a_fold"/>
</dbReference>
<evidence type="ECO:0000256" key="8">
    <source>
        <dbReference type="ARBA" id="ARBA00022840"/>
    </source>
</evidence>
<evidence type="ECO:0000256" key="7">
    <source>
        <dbReference type="ARBA" id="ARBA00022741"/>
    </source>
</evidence>
<protein>
    <recommendedName>
        <fullName evidence="11">Probable nicotinate-nucleotide adenylyltransferase</fullName>
        <ecNumber evidence="11">2.7.7.18</ecNumber>
    </recommendedName>
    <alternativeName>
        <fullName evidence="11">Deamido-NAD(+) diphosphorylase</fullName>
    </alternativeName>
    <alternativeName>
        <fullName evidence="11">Deamido-NAD(+) pyrophosphorylase</fullName>
    </alternativeName>
    <alternativeName>
        <fullName evidence="11">Nicotinate mononucleotide adenylyltransferase</fullName>
        <shortName evidence="11">NaMN adenylyltransferase</shortName>
    </alternativeName>
</protein>
<reference evidence="13" key="1">
    <citation type="submission" date="2021-03" db="EMBL/GenBank/DDBJ databases">
        <title>Ottowia sp. 27C isolated from the cloaca of a Giant Asian pond turtle (Heosemys grandis).</title>
        <authorList>
            <person name="Spergser J."/>
            <person name="Busse H.-J."/>
        </authorList>
    </citation>
    <scope>NUCLEOTIDE SEQUENCE</scope>
    <source>
        <strain evidence="13">27C</strain>
    </source>
</reference>
<dbReference type="NCBIfam" id="TIGR00482">
    <property type="entry name" value="nicotinate (nicotinamide) nucleotide adenylyltransferase"/>
    <property type="match status" value="1"/>
</dbReference>
<proteinExistence type="inferred from homology"/>
<evidence type="ECO:0000256" key="5">
    <source>
        <dbReference type="ARBA" id="ARBA00022679"/>
    </source>
</evidence>
<evidence type="ECO:0000256" key="9">
    <source>
        <dbReference type="ARBA" id="ARBA00023027"/>
    </source>
</evidence>
<dbReference type="InterPro" id="IPR005248">
    <property type="entry name" value="NadD/NMNAT"/>
</dbReference>
<dbReference type="NCBIfam" id="NF000840">
    <property type="entry name" value="PRK00071.1-3"/>
    <property type="match status" value="1"/>
</dbReference>
<evidence type="ECO:0000256" key="11">
    <source>
        <dbReference type="HAMAP-Rule" id="MF_00244"/>
    </source>
</evidence>
<dbReference type="InterPro" id="IPR004821">
    <property type="entry name" value="Cyt_trans-like"/>
</dbReference>
<dbReference type="EMBL" id="CP071796">
    <property type="protein sequence ID" value="QTD46672.1"/>
    <property type="molecule type" value="Genomic_DNA"/>
</dbReference>
<dbReference type="PANTHER" id="PTHR39321">
    <property type="entry name" value="NICOTINATE-NUCLEOTIDE ADENYLYLTRANSFERASE-RELATED"/>
    <property type="match status" value="1"/>
</dbReference>
<dbReference type="GO" id="GO:0005524">
    <property type="term" value="F:ATP binding"/>
    <property type="evidence" value="ECO:0007669"/>
    <property type="project" value="UniProtKB-KW"/>
</dbReference>
<evidence type="ECO:0000313" key="13">
    <source>
        <dbReference type="EMBL" id="QTD46672.1"/>
    </source>
</evidence>
<dbReference type="Pfam" id="PF01467">
    <property type="entry name" value="CTP_transf_like"/>
    <property type="match status" value="1"/>
</dbReference>
<keyword evidence="8 11" id="KW-0067">ATP-binding</keyword>
<comment type="pathway">
    <text evidence="2 11">Cofactor biosynthesis; NAD(+) biosynthesis; deamido-NAD(+) from nicotinate D-ribonucleotide: step 1/1.</text>
</comment>
<evidence type="ECO:0000259" key="12">
    <source>
        <dbReference type="Pfam" id="PF01467"/>
    </source>
</evidence>
<evidence type="ECO:0000256" key="10">
    <source>
        <dbReference type="ARBA" id="ARBA00048721"/>
    </source>
</evidence>
<comment type="similarity">
    <text evidence="3 11">Belongs to the NadD family.</text>
</comment>
<sequence>MTTAPRIGLFGGAFDPPHDAHVALARAAIGQLSLDQLHIVPTGDAWHKTRPLSPGVHRLAMCQLAFADVPKMVVDDRELRRDGPTYTIDTLTELRAEYPGAELFLQIGADQAAAFHTWRRAPEILRIATLSIAVRAYSESADAVFDVKNPLAGLSVSPAHVRILNLSAMAHSATDVRRRVAQGLPIGHLVPAPVAGYIAENHLYQGP</sequence>
<dbReference type="Proteomes" id="UP000663903">
    <property type="component" value="Chromosome"/>
</dbReference>
<evidence type="ECO:0000256" key="6">
    <source>
        <dbReference type="ARBA" id="ARBA00022695"/>
    </source>
</evidence>
<evidence type="ECO:0000313" key="14">
    <source>
        <dbReference type="Proteomes" id="UP000663903"/>
    </source>
</evidence>
<keyword evidence="14" id="KW-1185">Reference proteome</keyword>
<dbReference type="AlphaFoldDB" id="A0A975CKI3"/>
<keyword evidence="9 11" id="KW-0520">NAD</keyword>
<name>A0A975CKI3_9BURK</name>
<evidence type="ECO:0000256" key="2">
    <source>
        <dbReference type="ARBA" id="ARBA00005019"/>
    </source>
</evidence>
<keyword evidence="6 11" id="KW-0548">Nucleotidyltransferase</keyword>
<comment type="catalytic activity">
    <reaction evidence="10 11">
        <text>nicotinate beta-D-ribonucleotide + ATP + H(+) = deamido-NAD(+) + diphosphate</text>
        <dbReference type="Rhea" id="RHEA:22860"/>
        <dbReference type="ChEBI" id="CHEBI:15378"/>
        <dbReference type="ChEBI" id="CHEBI:30616"/>
        <dbReference type="ChEBI" id="CHEBI:33019"/>
        <dbReference type="ChEBI" id="CHEBI:57502"/>
        <dbReference type="ChEBI" id="CHEBI:58437"/>
        <dbReference type="EC" id="2.7.7.18"/>
    </reaction>
</comment>
<dbReference type="RefSeq" id="WP_208010571.1">
    <property type="nucleotide sequence ID" value="NZ_CP071796.1"/>
</dbReference>
<keyword evidence="5 11" id="KW-0808">Transferase</keyword>
<evidence type="ECO:0000256" key="4">
    <source>
        <dbReference type="ARBA" id="ARBA00022642"/>
    </source>
</evidence>
<dbReference type="Gene3D" id="3.40.50.620">
    <property type="entry name" value="HUPs"/>
    <property type="match status" value="1"/>
</dbReference>
<dbReference type="EC" id="2.7.7.18" evidence="11"/>
<organism evidence="13 14">
    <name type="scientific">Ottowia testudinis</name>
    <dbReference type="NCBI Taxonomy" id="2816950"/>
    <lineage>
        <taxon>Bacteria</taxon>
        <taxon>Pseudomonadati</taxon>
        <taxon>Pseudomonadota</taxon>
        <taxon>Betaproteobacteria</taxon>
        <taxon>Burkholderiales</taxon>
        <taxon>Comamonadaceae</taxon>
        <taxon>Ottowia</taxon>
    </lineage>
</organism>
<evidence type="ECO:0000256" key="3">
    <source>
        <dbReference type="ARBA" id="ARBA00009014"/>
    </source>
</evidence>
<accession>A0A975CKI3</accession>
<dbReference type="CDD" id="cd02165">
    <property type="entry name" value="NMNAT"/>
    <property type="match status" value="1"/>
</dbReference>
<dbReference type="GO" id="GO:0004515">
    <property type="term" value="F:nicotinate-nucleotide adenylyltransferase activity"/>
    <property type="evidence" value="ECO:0007669"/>
    <property type="project" value="UniProtKB-UniRule"/>
</dbReference>